<keyword evidence="6" id="KW-0239">DNA-directed DNA polymerase</keyword>
<evidence type="ECO:0000313" key="12">
    <source>
        <dbReference type="Proteomes" id="UP000792457"/>
    </source>
</evidence>
<evidence type="ECO:0000256" key="2">
    <source>
        <dbReference type="ARBA" id="ARBA00012417"/>
    </source>
</evidence>
<protein>
    <recommendedName>
        <fullName evidence="2">DNA-directed DNA polymerase</fullName>
        <ecNumber evidence="2">2.7.7.7</ecNumber>
    </recommendedName>
</protein>
<keyword evidence="12" id="KW-1185">Reference proteome</keyword>
<reference evidence="11" key="2">
    <citation type="submission" date="2017-10" db="EMBL/GenBank/DDBJ databases">
        <title>Ladona fulva Genome sequencing and assembly.</title>
        <authorList>
            <person name="Murali S."/>
            <person name="Richards S."/>
            <person name="Bandaranaike D."/>
            <person name="Bellair M."/>
            <person name="Blankenburg K."/>
            <person name="Chao H."/>
            <person name="Dinh H."/>
            <person name="Doddapaneni H."/>
            <person name="Dugan-Rocha S."/>
            <person name="Elkadiri S."/>
            <person name="Gnanaolivu R."/>
            <person name="Hernandez B."/>
            <person name="Skinner E."/>
            <person name="Javaid M."/>
            <person name="Lee S."/>
            <person name="Li M."/>
            <person name="Ming W."/>
            <person name="Munidasa M."/>
            <person name="Muniz J."/>
            <person name="Nguyen L."/>
            <person name="Hughes D."/>
            <person name="Osuji N."/>
            <person name="Pu L.-L."/>
            <person name="Puazo M."/>
            <person name="Qu C."/>
            <person name="Quiroz J."/>
            <person name="Raj R."/>
            <person name="Weissenberger G."/>
            <person name="Xin Y."/>
            <person name="Zou X."/>
            <person name="Han Y."/>
            <person name="Worley K."/>
            <person name="Muzny D."/>
            <person name="Gibbs R."/>
        </authorList>
    </citation>
    <scope>NUCLEOTIDE SEQUENCE</scope>
    <source>
        <strain evidence="11">Sampled in the wild</strain>
    </source>
</reference>
<evidence type="ECO:0000256" key="8">
    <source>
        <dbReference type="ARBA" id="ARBA00049244"/>
    </source>
</evidence>
<proteinExistence type="inferred from homology"/>
<dbReference type="SUPFAM" id="SSF53098">
    <property type="entry name" value="Ribonuclease H-like"/>
    <property type="match status" value="1"/>
</dbReference>
<evidence type="ECO:0000259" key="10">
    <source>
        <dbReference type="Pfam" id="PF03175"/>
    </source>
</evidence>
<gene>
    <name evidence="11" type="ORF">J437_LFUL016755</name>
</gene>
<dbReference type="EMBL" id="KZ308137">
    <property type="protein sequence ID" value="KAG8222554.1"/>
    <property type="molecule type" value="Genomic_DNA"/>
</dbReference>
<dbReference type="Pfam" id="PF03175">
    <property type="entry name" value="DNA_pol_B_2"/>
    <property type="match status" value="1"/>
</dbReference>
<evidence type="ECO:0000256" key="4">
    <source>
        <dbReference type="ARBA" id="ARBA00022695"/>
    </source>
</evidence>
<evidence type="ECO:0000256" key="6">
    <source>
        <dbReference type="ARBA" id="ARBA00022932"/>
    </source>
</evidence>
<comment type="catalytic activity">
    <reaction evidence="8">
        <text>DNA(n) + a 2'-deoxyribonucleoside 5'-triphosphate = DNA(n+1) + diphosphate</text>
        <dbReference type="Rhea" id="RHEA:22508"/>
        <dbReference type="Rhea" id="RHEA-COMP:17339"/>
        <dbReference type="Rhea" id="RHEA-COMP:17340"/>
        <dbReference type="ChEBI" id="CHEBI:33019"/>
        <dbReference type="ChEBI" id="CHEBI:61560"/>
        <dbReference type="ChEBI" id="CHEBI:173112"/>
        <dbReference type="EC" id="2.7.7.7"/>
    </reaction>
</comment>
<accession>A0A8K0JUM9</accession>
<dbReference type="OrthoDB" id="5871067at2759"/>
<dbReference type="AlphaFoldDB" id="A0A8K0JUM9"/>
<dbReference type="GO" id="GO:0003677">
    <property type="term" value="F:DNA binding"/>
    <property type="evidence" value="ECO:0007669"/>
    <property type="project" value="UniProtKB-KW"/>
</dbReference>
<dbReference type="InterPro" id="IPR036397">
    <property type="entry name" value="RNaseH_sf"/>
</dbReference>
<dbReference type="Proteomes" id="UP000792457">
    <property type="component" value="Unassembled WGS sequence"/>
</dbReference>
<dbReference type="Gene3D" id="3.30.420.10">
    <property type="entry name" value="Ribonuclease H-like superfamily/Ribonuclease H"/>
    <property type="match status" value="1"/>
</dbReference>
<evidence type="ECO:0000256" key="1">
    <source>
        <dbReference type="ARBA" id="ARBA00005755"/>
    </source>
</evidence>
<comment type="similarity">
    <text evidence="1">Belongs to the DNA polymerase type-B family.</text>
</comment>
<dbReference type="GO" id="GO:0000166">
    <property type="term" value="F:nucleotide binding"/>
    <property type="evidence" value="ECO:0007669"/>
    <property type="project" value="InterPro"/>
</dbReference>
<sequence length="240" mass="27341">MKERKKTAIIATSLKIQKSNSPPTIAESPPPKGSARGQHMLVLSQLRNKNHRYVTCIAHNAKGYDGNFILRSVLENTDWKPEVITSGSKILSITFKKLQFIDSLNFLPMALTKLPISLGLQDSFVKGYFPHFHNTKENSRYVDPLPAPEMYGIETMASKEKSEFLKWHGELSRSSYVFLMELEIKKYCIQDVHILPMSCLHFREIFIATTGVDPFCKAVTIASACIKVFRWNFLQPDTIE</sequence>
<evidence type="ECO:0000256" key="7">
    <source>
        <dbReference type="ARBA" id="ARBA00023125"/>
    </source>
</evidence>
<dbReference type="InterPro" id="IPR012337">
    <property type="entry name" value="RNaseH-like_sf"/>
</dbReference>
<comment type="caution">
    <text evidence="11">The sequence shown here is derived from an EMBL/GenBank/DDBJ whole genome shotgun (WGS) entry which is preliminary data.</text>
</comment>
<dbReference type="EC" id="2.7.7.7" evidence="2"/>
<reference evidence="11" key="1">
    <citation type="submission" date="2013-04" db="EMBL/GenBank/DDBJ databases">
        <authorList>
            <person name="Qu J."/>
            <person name="Murali S.C."/>
            <person name="Bandaranaike D."/>
            <person name="Bellair M."/>
            <person name="Blankenburg K."/>
            <person name="Chao H."/>
            <person name="Dinh H."/>
            <person name="Doddapaneni H."/>
            <person name="Downs B."/>
            <person name="Dugan-Rocha S."/>
            <person name="Elkadiri S."/>
            <person name="Gnanaolivu R.D."/>
            <person name="Hernandez B."/>
            <person name="Javaid M."/>
            <person name="Jayaseelan J.C."/>
            <person name="Lee S."/>
            <person name="Li M."/>
            <person name="Ming W."/>
            <person name="Munidasa M."/>
            <person name="Muniz J."/>
            <person name="Nguyen L."/>
            <person name="Ongeri F."/>
            <person name="Osuji N."/>
            <person name="Pu L.-L."/>
            <person name="Puazo M."/>
            <person name="Qu C."/>
            <person name="Quiroz J."/>
            <person name="Raj R."/>
            <person name="Weissenberger G."/>
            <person name="Xin Y."/>
            <person name="Zou X."/>
            <person name="Han Y."/>
            <person name="Richards S."/>
            <person name="Worley K."/>
            <person name="Muzny D."/>
            <person name="Gibbs R."/>
        </authorList>
    </citation>
    <scope>NUCLEOTIDE SEQUENCE</scope>
    <source>
        <strain evidence="11">Sampled in the wild</strain>
    </source>
</reference>
<evidence type="ECO:0000256" key="9">
    <source>
        <dbReference type="SAM" id="MobiDB-lite"/>
    </source>
</evidence>
<feature type="region of interest" description="Disordered" evidence="9">
    <location>
        <begin position="17"/>
        <end position="36"/>
    </location>
</feature>
<evidence type="ECO:0000313" key="11">
    <source>
        <dbReference type="EMBL" id="KAG8222554.1"/>
    </source>
</evidence>
<evidence type="ECO:0000256" key="3">
    <source>
        <dbReference type="ARBA" id="ARBA00022679"/>
    </source>
</evidence>
<evidence type="ECO:0000256" key="5">
    <source>
        <dbReference type="ARBA" id="ARBA00022705"/>
    </source>
</evidence>
<keyword evidence="3" id="KW-0808">Transferase</keyword>
<keyword evidence="5" id="KW-0235">DNA replication</keyword>
<keyword evidence="7" id="KW-0238">DNA-binding</keyword>
<name>A0A8K0JUM9_LADFU</name>
<feature type="domain" description="DNA-directed DNA polymerase family B mitochondria/virus" evidence="10">
    <location>
        <begin position="47"/>
        <end position="233"/>
    </location>
</feature>
<dbReference type="PANTHER" id="PTHR33568:SF3">
    <property type="entry name" value="DNA-DIRECTED DNA POLYMERASE"/>
    <property type="match status" value="1"/>
</dbReference>
<dbReference type="GO" id="GO:0003887">
    <property type="term" value="F:DNA-directed DNA polymerase activity"/>
    <property type="evidence" value="ECO:0007669"/>
    <property type="project" value="UniProtKB-KW"/>
</dbReference>
<dbReference type="InterPro" id="IPR004868">
    <property type="entry name" value="DNA-dir_DNA_pol_B_mt/vir"/>
</dbReference>
<dbReference type="GO" id="GO:0006260">
    <property type="term" value="P:DNA replication"/>
    <property type="evidence" value="ECO:0007669"/>
    <property type="project" value="UniProtKB-KW"/>
</dbReference>
<organism evidence="11 12">
    <name type="scientific">Ladona fulva</name>
    <name type="common">Scarce chaser dragonfly</name>
    <name type="synonym">Libellula fulva</name>
    <dbReference type="NCBI Taxonomy" id="123851"/>
    <lineage>
        <taxon>Eukaryota</taxon>
        <taxon>Metazoa</taxon>
        <taxon>Ecdysozoa</taxon>
        <taxon>Arthropoda</taxon>
        <taxon>Hexapoda</taxon>
        <taxon>Insecta</taxon>
        <taxon>Pterygota</taxon>
        <taxon>Palaeoptera</taxon>
        <taxon>Odonata</taxon>
        <taxon>Epiprocta</taxon>
        <taxon>Anisoptera</taxon>
        <taxon>Libelluloidea</taxon>
        <taxon>Libellulidae</taxon>
        <taxon>Ladona</taxon>
    </lineage>
</organism>
<dbReference type="PANTHER" id="PTHR33568">
    <property type="entry name" value="DNA POLYMERASE"/>
    <property type="match status" value="1"/>
</dbReference>
<keyword evidence="4" id="KW-0548">Nucleotidyltransferase</keyword>